<gene>
    <name evidence="3" type="ORF">F8M49_18370</name>
</gene>
<dbReference type="InterPro" id="IPR051917">
    <property type="entry name" value="Transposase-Integrase"/>
</dbReference>
<evidence type="ECO:0000256" key="1">
    <source>
        <dbReference type="SAM" id="MobiDB-lite"/>
    </source>
</evidence>
<feature type="region of interest" description="Disordered" evidence="1">
    <location>
        <begin position="1"/>
        <end position="20"/>
    </location>
</feature>
<reference evidence="3 4" key="1">
    <citation type="submission" date="2019-10" db="EMBL/GenBank/DDBJ databases">
        <title>Draft Genome Assembly of Rhodococcus zopfii DSM44189.</title>
        <authorList>
            <person name="Sutton J.M."/>
            <person name="Akob D.M."/>
            <person name="Bushman T.J."/>
        </authorList>
    </citation>
    <scope>NUCLEOTIDE SEQUENCE [LARGE SCALE GENOMIC DNA]</scope>
    <source>
        <strain evidence="3 4">DSM 44189</strain>
    </source>
</reference>
<dbReference type="InterPro" id="IPR012337">
    <property type="entry name" value="RNaseH-like_sf"/>
</dbReference>
<sequence>MTCPSSPFCGRPQPGHHRPQRLTEGDLIIGKEGLSAIGTLIERHSRIVRLLRLPRRDGATVRRALTERLKDLLPGLLRSITWDQGTEMARHGEVTAALGVPVYFCNSRSPWQRGSKGASVACQVDGTT</sequence>
<dbReference type="SUPFAM" id="SSF53098">
    <property type="entry name" value="Ribonuclease H-like"/>
    <property type="match status" value="1"/>
</dbReference>
<dbReference type="EMBL" id="WBMO01000001">
    <property type="protein sequence ID" value="MDV2476794.1"/>
    <property type="molecule type" value="Genomic_DNA"/>
</dbReference>
<protein>
    <submittedName>
        <fullName evidence="3">IS30 family transposase</fullName>
    </submittedName>
</protein>
<accession>A0ABU3WT96</accession>
<dbReference type="InterPro" id="IPR001584">
    <property type="entry name" value="Integrase_cat-core"/>
</dbReference>
<comment type="caution">
    <text evidence="3">The sequence shown here is derived from an EMBL/GenBank/DDBJ whole genome shotgun (WGS) entry which is preliminary data.</text>
</comment>
<feature type="domain" description="Integrase catalytic" evidence="2">
    <location>
        <begin position="15"/>
        <end position="114"/>
    </location>
</feature>
<dbReference type="InterPro" id="IPR053392">
    <property type="entry name" value="Transposase_IS30-like"/>
</dbReference>
<evidence type="ECO:0000313" key="3">
    <source>
        <dbReference type="EMBL" id="MDV2476794.1"/>
    </source>
</evidence>
<evidence type="ECO:0000259" key="2">
    <source>
        <dbReference type="PROSITE" id="PS50994"/>
    </source>
</evidence>
<evidence type="ECO:0000313" key="4">
    <source>
        <dbReference type="Proteomes" id="UP001275440"/>
    </source>
</evidence>
<dbReference type="PROSITE" id="PS50994">
    <property type="entry name" value="INTEGRASE"/>
    <property type="match status" value="1"/>
</dbReference>
<dbReference type="PANTHER" id="PTHR10948">
    <property type="entry name" value="TRANSPOSASE"/>
    <property type="match status" value="1"/>
</dbReference>
<dbReference type="NCBIfam" id="NF033563">
    <property type="entry name" value="transpos_IS30"/>
    <property type="match status" value="1"/>
</dbReference>
<organism evidence="3 4">
    <name type="scientific">Rhodococcus zopfii</name>
    <dbReference type="NCBI Taxonomy" id="43772"/>
    <lineage>
        <taxon>Bacteria</taxon>
        <taxon>Bacillati</taxon>
        <taxon>Actinomycetota</taxon>
        <taxon>Actinomycetes</taxon>
        <taxon>Mycobacteriales</taxon>
        <taxon>Nocardiaceae</taxon>
        <taxon>Rhodococcus</taxon>
    </lineage>
</organism>
<proteinExistence type="predicted"/>
<name>A0ABU3WT96_9NOCA</name>
<dbReference type="Pfam" id="PF00665">
    <property type="entry name" value="rve"/>
    <property type="match status" value="1"/>
</dbReference>
<dbReference type="Proteomes" id="UP001275440">
    <property type="component" value="Unassembled WGS sequence"/>
</dbReference>
<dbReference type="PANTHER" id="PTHR10948:SF23">
    <property type="entry name" value="TRANSPOSASE INSI FOR INSERTION SEQUENCE ELEMENT IS30A-RELATED"/>
    <property type="match status" value="1"/>
</dbReference>
<keyword evidence="4" id="KW-1185">Reference proteome</keyword>